<dbReference type="NCBIfam" id="TIGR00229">
    <property type="entry name" value="sensory_box"/>
    <property type="match status" value="1"/>
</dbReference>
<name>A0A558BG99_9GAMM</name>
<dbReference type="Pfam" id="PF00990">
    <property type="entry name" value="GGDEF"/>
    <property type="match status" value="1"/>
</dbReference>
<dbReference type="Gene3D" id="3.40.50.2300">
    <property type="match status" value="1"/>
</dbReference>
<dbReference type="CDD" id="cd00130">
    <property type="entry name" value="PAS"/>
    <property type="match status" value="1"/>
</dbReference>
<dbReference type="NCBIfam" id="TIGR00254">
    <property type="entry name" value="GGDEF"/>
    <property type="match status" value="1"/>
</dbReference>
<dbReference type="InterPro" id="IPR035919">
    <property type="entry name" value="EAL_sf"/>
</dbReference>
<dbReference type="InterPro" id="IPR011006">
    <property type="entry name" value="CheY-like_superfamily"/>
</dbReference>
<dbReference type="Pfam" id="PF13188">
    <property type="entry name" value="PAS_8"/>
    <property type="match status" value="1"/>
</dbReference>
<sequence>MQKKTATVHLLILDPSQNDAESMVSLLRNSGKATRAHRITSEEDLEDALKNSNWDLFLARDLEQEFGPDDALATIKRMDKDIPFVLLTEEYDRERTVNIIRAGAQDAVPFEYKDLLVLVAKRELAALEDRRRRRTLESHLREAEQRCQLLLESSKDAIAYINDGMHIYANQSYMEFLGYDDIDDLICIPVLDTLTPESQERYKEFMKAFAEERKDGMTMNCTARRSDDQELAVTMSVSAATYDGEACTQIVLQPEHNDAELEEKLKQISSQDLLTGLYNRQYLMDELARIIAEAGKNNETGALAYIALDNFQSTKHQIGIAGTDLLLGDVATLLKDNTGEGITLARLSDDAFCMMCMPCDEKGMAMLCEGVRKAVDDHLFDINGRTVPLTVSIGVAAITENSPKAEELMGRAHVASGDVKKLEGHERGNGVKVYNPADYETIEESNSADAILKAMDDGRFRVMYQPIMNLRGEGDEHYEVTVLMLDKDNNEVSPFDKLPPVGRDDAATRIDRWMILQTIKQLASHRASGHDTRLFLNLSAETVQDKTFTPWLSVALQAARLPGDALIFQFREGDANNFMKQAKEFTKAAHQLHSKVSISQFGCALDPYNTLKHIEADYVRLDGSFVEEVDKGDAGKEQLKAMVKGLQNAGKITIIPDVQHASVLALLYQAGVNFIQGNYLQAPSPAMNYDFGAG</sequence>
<feature type="domain" description="GGDEF" evidence="3">
    <location>
        <begin position="299"/>
        <end position="436"/>
    </location>
</feature>
<dbReference type="SUPFAM" id="SSF55785">
    <property type="entry name" value="PYP-like sensor domain (PAS domain)"/>
    <property type="match status" value="1"/>
</dbReference>
<dbReference type="PROSITE" id="PS50883">
    <property type="entry name" value="EAL"/>
    <property type="match status" value="1"/>
</dbReference>
<feature type="coiled-coil region" evidence="1">
    <location>
        <begin position="126"/>
        <end position="153"/>
    </location>
</feature>
<feature type="domain" description="EAL" evidence="2">
    <location>
        <begin position="444"/>
        <end position="694"/>
    </location>
</feature>
<dbReference type="Proteomes" id="UP000319142">
    <property type="component" value="Unassembled WGS sequence"/>
</dbReference>
<dbReference type="InterPro" id="IPR035965">
    <property type="entry name" value="PAS-like_dom_sf"/>
</dbReference>
<dbReference type="PANTHER" id="PTHR44757:SF2">
    <property type="entry name" value="BIOFILM ARCHITECTURE MAINTENANCE PROTEIN MBAA"/>
    <property type="match status" value="1"/>
</dbReference>
<dbReference type="InterPro" id="IPR052155">
    <property type="entry name" value="Biofilm_reg_signaling"/>
</dbReference>
<dbReference type="InterPro" id="IPR001633">
    <property type="entry name" value="EAL_dom"/>
</dbReference>
<dbReference type="SUPFAM" id="SSF141868">
    <property type="entry name" value="EAL domain-like"/>
    <property type="match status" value="1"/>
</dbReference>
<keyword evidence="1" id="KW-0175">Coiled coil</keyword>
<dbReference type="Gene3D" id="3.20.20.450">
    <property type="entry name" value="EAL domain"/>
    <property type="match status" value="1"/>
</dbReference>
<dbReference type="InterPro" id="IPR000160">
    <property type="entry name" value="GGDEF_dom"/>
</dbReference>
<dbReference type="InterPro" id="IPR029787">
    <property type="entry name" value="Nucleotide_cyclase"/>
</dbReference>
<dbReference type="Gene3D" id="3.30.450.20">
    <property type="entry name" value="PAS domain"/>
    <property type="match status" value="1"/>
</dbReference>
<dbReference type="EMBL" id="VMRX01000005">
    <property type="protein sequence ID" value="TVT35535.1"/>
    <property type="molecule type" value="Genomic_DNA"/>
</dbReference>
<dbReference type="CDD" id="cd01948">
    <property type="entry name" value="EAL"/>
    <property type="match status" value="1"/>
</dbReference>
<dbReference type="Gene3D" id="3.30.70.270">
    <property type="match status" value="1"/>
</dbReference>
<evidence type="ECO:0000313" key="5">
    <source>
        <dbReference type="Proteomes" id="UP000319142"/>
    </source>
</evidence>
<dbReference type="CDD" id="cd01949">
    <property type="entry name" value="GGDEF"/>
    <property type="match status" value="1"/>
</dbReference>
<evidence type="ECO:0000256" key="1">
    <source>
        <dbReference type="SAM" id="Coils"/>
    </source>
</evidence>
<dbReference type="PROSITE" id="PS50887">
    <property type="entry name" value="GGDEF"/>
    <property type="match status" value="1"/>
</dbReference>
<dbReference type="Pfam" id="PF00563">
    <property type="entry name" value="EAL"/>
    <property type="match status" value="1"/>
</dbReference>
<dbReference type="InterPro" id="IPR000014">
    <property type="entry name" value="PAS"/>
</dbReference>
<organism evidence="4 5">
    <name type="scientific">Marinobacter vinifirmus</name>
    <dbReference type="NCBI Taxonomy" id="355591"/>
    <lineage>
        <taxon>Bacteria</taxon>
        <taxon>Pseudomonadati</taxon>
        <taxon>Pseudomonadota</taxon>
        <taxon>Gammaproteobacteria</taxon>
        <taxon>Pseudomonadales</taxon>
        <taxon>Marinobacteraceae</taxon>
        <taxon>Marinobacter</taxon>
    </lineage>
</organism>
<dbReference type="SMART" id="SM00267">
    <property type="entry name" value="GGDEF"/>
    <property type="match status" value="1"/>
</dbReference>
<dbReference type="InterPro" id="IPR043128">
    <property type="entry name" value="Rev_trsase/Diguanyl_cyclase"/>
</dbReference>
<evidence type="ECO:0000313" key="4">
    <source>
        <dbReference type="EMBL" id="TVT35535.1"/>
    </source>
</evidence>
<proteinExistence type="predicted"/>
<dbReference type="SUPFAM" id="SSF55073">
    <property type="entry name" value="Nucleotide cyclase"/>
    <property type="match status" value="1"/>
</dbReference>
<evidence type="ECO:0000259" key="2">
    <source>
        <dbReference type="PROSITE" id="PS50883"/>
    </source>
</evidence>
<evidence type="ECO:0000259" key="3">
    <source>
        <dbReference type="PROSITE" id="PS50887"/>
    </source>
</evidence>
<accession>A0A558BG99</accession>
<dbReference type="SUPFAM" id="SSF52172">
    <property type="entry name" value="CheY-like"/>
    <property type="match status" value="1"/>
</dbReference>
<gene>
    <name evidence="4" type="ORF">FHK81_03385</name>
</gene>
<dbReference type="RefSeq" id="WP_273132229.1">
    <property type="nucleotide sequence ID" value="NZ_VMRX01000005.1"/>
</dbReference>
<dbReference type="CDD" id="cd00156">
    <property type="entry name" value="REC"/>
    <property type="match status" value="1"/>
</dbReference>
<reference evidence="4 5" key="1">
    <citation type="submission" date="2019-07" db="EMBL/GenBank/DDBJ databases">
        <title>The pathways for chlorine oxyanion respiration interact through the shared metabolite chlorate.</title>
        <authorList>
            <person name="Barnum T.P."/>
            <person name="Cheng Y."/>
            <person name="Hill K.A."/>
            <person name="Lucas L.N."/>
            <person name="Carlson H.K."/>
            <person name="Coates J.D."/>
        </authorList>
    </citation>
    <scope>NUCLEOTIDE SEQUENCE [LARGE SCALE GENOMIC DNA]</scope>
    <source>
        <strain evidence="4">UCB</strain>
    </source>
</reference>
<dbReference type="SMART" id="SM00052">
    <property type="entry name" value="EAL"/>
    <property type="match status" value="1"/>
</dbReference>
<protein>
    <submittedName>
        <fullName evidence="4">EAL domain-containing protein</fullName>
    </submittedName>
</protein>
<comment type="caution">
    <text evidence="4">The sequence shown here is derived from an EMBL/GenBank/DDBJ whole genome shotgun (WGS) entry which is preliminary data.</text>
</comment>
<dbReference type="AlphaFoldDB" id="A0A558BG99"/>
<dbReference type="PANTHER" id="PTHR44757">
    <property type="entry name" value="DIGUANYLATE CYCLASE DGCP"/>
    <property type="match status" value="1"/>
</dbReference>